<reference evidence="3" key="1">
    <citation type="submission" date="2016-01" db="EMBL/GenBank/DDBJ databases">
        <authorList>
            <person name="Mitreva M."/>
            <person name="Pepin K.H."/>
            <person name="Mihindukulasuriya K.A."/>
            <person name="Fulton R."/>
            <person name="Fronick C."/>
            <person name="O'Laughlin M."/>
            <person name="Miner T."/>
            <person name="Herter B."/>
            <person name="Rosa B.A."/>
            <person name="Cordes M."/>
            <person name="Tomlinson C."/>
            <person name="Wollam A."/>
            <person name="Palsikar V.B."/>
            <person name="Mardis E.R."/>
            <person name="Wilson R.K."/>
        </authorList>
    </citation>
    <scope>NUCLEOTIDE SEQUENCE [LARGE SCALE GENOMIC DNA]</scope>
    <source>
        <strain evidence="3">GED7749B</strain>
    </source>
</reference>
<feature type="region of interest" description="Disordered" evidence="1">
    <location>
        <begin position="1"/>
        <end position="31"/>
    </location>
</feature>
<feature type="compositionally biased region" description="Basic and acidic residues" evidence="1">
    <location>
        <begin position="20"/>
        <end position="29"/>
    </location>
</feature>
<organism evidence="2 3">
    <name type="scientific">Heyndrickxia coagulans</name>
    <name type="common">Weizmannia coagulans</name>
    <dbReference type="NCBI Taxonomy" id="1398"/>
    <lineage>
        <taxon>Bacteria</taxon>
        <taxon>Bacillati</taxon>
        <taxon>Bacillota</taxon>
        <taxon>Bacilli</taxon>
        <taxon>Bacillales</taxon>
        <taxon>Bacillaceae</taxon>
        <taxon>Heyndrickxia</taxon>
    </lineage>
</organism>
<protein>
    <submittedName>
        <fullName evidence="2">Uncharacterized protein</fullName>
    </submittedName>
</protein>
<dbReference type="Proteomes" id="UP000070376">
    <property type="component" value="Unassembled WGS sequence"/>
</dbReference>
<name>A0A133L043_HEYCO</name>
<evidence type="ECO:0000313" key="3">
    <source>
        <dbReference type="Proteomes" id="UP000070376"/>
    </source>
</evidence>
<dbReference type="EMBL" id="LRPN01000018">
    <property type="protein sequence ID" value="KWZ85231.1"/>
    <property type="molecule type" value="Genomic_DNA"/>
</dbReference>
<gene>
    <name evidence="2" type="ORF">HMPREF3213_00525</name>
</gene>
<dbReference type="PATRIC" id="fig|1398.22.peg.521"/>
<proteinExistence type="predicted"/>
<sequence>MESSKRQKRAGPGANCLFEGPKKTKESRTRSKLSFWRVQKDKRELDQEQIVLLEGSKRQKKAVPGANCPFGGLKKAKESQLDKRDETASNMNFNFPLVMSPGKV</sequence>
<comment type="caution">
    <text evidence="2">The sequence shown here is derived from an EMBL/GenBank/DDBJ whole genome shotgun (WGS) entry which is preliminary data.</text>
</comment>
<dbReference type="AlphaFoldDB" id="A0A133L043"/>
<accession>A0A133L043</accession>
<evidence type="ECO:0000313" key="2">
    <source>
        <dbReference type="EMBL" id="KWZ85231.1"/>
    </source>
</evidence>
<evidence type="ECO:0000256" key="1">
    <source>
        <dbReference type="SAM" id="MobiDB-lite"/>
    </source>
</evidence>